<evidence type="ECO:0000259" key="5">
    <source>
        <dbReference type="PROSITE" id="PS50977"/>
    </source>
</evidence>
<proteinExistence type="predicted"/>
<dbReference type="PROSITE" id="PS01081">
    <property type="entry name" value="HTH_TETR_1"/>
    <property type="match status" value="1"/>
</dbReference>
<accession>A0ABY5YJQ8</accession>
<dbReference type="RefSeq" id="WP_260561595.1">
    <property type="nucleotide sequence ID" value="NZ_BAABEC010000183.1"/>
</dbReference>
<keyword evidence="1" id="KW-0805">Transcription regulation</keyword>
<dbReference type="InterPro" id="IPR009057">
    <property type="entry name" value="Homeodomain-like_sf"/>
</dbReference>
<dbReference type="PROSITE" id="PS50977">
    <property type="entry name" value="HTH_TETR_2"/>
    <property type="match status" value="1"/>
</dbReference>
<dbReference type="Gene3D" id="1.10.357.10">
    <property type="entry name" value="Tetracycline Repressor, domain 2"/>
    <property type="match status" value="1"/>
</dbReference>
<evidence type="ECO:0000256" key="1">
    <source>
        <dbReference type="ARBA" id="ARBA00023015"/>
    </source>
</evidence>
<dbReference type="InterPro" id="IPR050109">
    <property type="entry name" value="HTH-type_TetR-like_transc_reg"/>
</dbReference>
<dbReference type="InterPro" id="IPR001647">
    <property type="entry name" value="HTH_TetR"/>
</dbReference>
<evidence type="ECO:0000256" key="4">
    <source>
        <dbReference type="PROSITE-ProRule" id="PRU00335"/>
    </source>
</evidence>
<reference evidence="6" key="1">
    <citation type="submission" date="2022-09" db="EMBL/GenBank/DDBJ databases">
        <title>genome sequence of Deinococcus rubellus.</title>
        <authorList>
            <person name="Srinivasan S."/>
        </authorList>
    </citation>
    <scope>NUCLEOTIDE SEQUENCE</scope>
    <source>
        <strain evidence="6">Ant6</strain>
    </source>
</reference>
<protein>
    <submittedName>
        <fullName evidence="6">TetR/AcrR family transcriptional regulator</fullName>
    </submittedName>
</protein>
<organism evidence="6 7">
    <name type="scientific">Deinococcus rubellus</name>
    <dbReference type="NCBI Taxonomy" id="1889240"/>
    <lineage>
        <taxon>Bacteria</taxon>
        <taxon>Thermotogati</taxon>
        <taxon>Deinococcota</taxon>
        <taxon>Deinococci</taxon>
        <taxon>Deinococcales</taxon>
        <taxon>Deinococcaceae</taxon>
        <taxon>Deinococcus</taxon>
    </lineage>
</organism>
<feature type="domain" description="HTH tetR-type" evidence="5">
    <location>
        <begin position="6"/>
        <end position="65"/>
    </location>
</feature>
<dbReference type="Pfam" id="PF00440">
    <property type="entry name" value="TetR_N"/>
    <property type="match status" value="1"/>
</dbReference>
<dbReference type="PANTHER" id="PTHR30055:SF238">
    <property type="entry name" value="MYCOFACTOCIN BIOSYNTHESIS TRANSCRIPTIONAL REGULATOR MFTR-RELATED"/>
    <property type="match status" value="1"/>
</dbReference>
<dbReference type="SUPFAM" id="SSF48498">
    <property type="entry name" value="Tetracyclin repressor-like, C-terminal domain"/>
    <property type="match status" value="1"/>
</dbReference>
<evidence type="ECO:0000256" key="2">
    <source>
        <dbReference type="ARBA" id="ARBA00023125"/>
    </source>
</evidence>
<sequence>MARPRTISDQQIVDAAREVFLEQGFSATTAEIARRAGVSEGTLFKRFSTKEDLFAETVGLSEGRGWHKEITSLVGQGDLCANLKRLAWLIVRMARVILPPLMVMWSRGHAPGSKPRPDHDPVSDDIAAIAAYLRAEVALGRLREVDCEVVADALIGSLTNHVHRELMLGPSVDTERYVEHLLDAWWTGLAPPPPGSETAPALPSPPKVS</sequence>
<keyword evidence="7" id="KW-1185">Reference proteome</keyword>
<dbReference type="EMBL" id="CP104213">
    <property type="protein sequence ID" value="UWX65342.1"/>
    <property type="molecule type" value="Genomic_DNA"/>
</dbReference>
<evidence type="ECO:0000313" key="6">
    <source>
        <dbReference type="EMBL" id="UWX65342.1"/>
    </source>
</evidence>
<dbReference type="InterPro" id="IPR023772">
    <property type="entry name" value="DNA-bd_HTH_TetR-type_CS"/>
</dbReference>
<dbReference type="SUPFAM" id="SSF46689">
    <property type="entry name" value="Homeodomain-like"/>
    <property type="match status" value="1"/>
</dbReference>
<dbReference type="PRINTS" id="PR00455">
    <property type="entry name" value="HTHTETR"/>
</dbReference>
<keyword evidence="3" id="KW-0804">Transcription</keyword>
<gene>
    <name evidence="6" type="ORF">N0D28_06725</name>
</gene>
<dbReference type="InterPro" id="IPR036271">
    <property type="entry name" value="Tet_transcr_reg_TetR-rel_C_sf"/>
</dbReference>
<keyword evidence="2 4" id="KW-0238">DNA-binding</keyword>
<feature type="DNA-binding region" description="H-T-H motif" evidence="4">
    <location>
        <begin position="28"/>
        <end position="47"/>
    </location>
</feature>
<dbReference type="Proteomes" id="UP001060261">
    <property type="component" value="Chromosome"/>
</dbReference>
<evidence type="ECO:0000256" key="3">
    <source>
        <dbReference type="ARBA" id="ARBA00023163"/>
    </source>
</evidence>
<dbReference type="Gene3D" id="1.10.10.60">
    <property type="entry name" value="Homeodomain-like"/>
    <property type="match status" value="1"/>
</dbReference>
<name>A0ABY5YJQ8_9DEIO</name>
<evidence type="ECO:0000313" key="7">
    <source>
        <dbReference type="Proteomes" id="UP001060261"/>
    </source>
</evidence>
<dbReference type="PANTHER" id="PTHR30055">
    <property type="entry name" value="HTH-TYPE TRANSCRIPTIONAL REGULATOR RUTR"/>
    <property type="match status" value="1"/>
</dbReference>